<reference evidence="1" key="1">
    <citation type="submission" date="2014-11" db="EMBL/GenBank/DDBJ databases">
        <authorList>
            <person name="Amaro Gonzalez C."/>
        </authorList>
    </citation>
    <scope>NUCLEOTIDE SEQUENCE</scope>
</reference>
<evidence type="ECO:0000313" key="1">
    <source>
        <dbReference type="EMBL" id="JAH62416.1"/>
    </source>
</evidence>
<proteinExistence type="predicted"/>
<accession>A0A0E9U9A2</accession>
<dbReference type="AlphaFoldDB" id="A0A0E9U9A2"/>
<organism evidence="1">
    <name type="scientific">Anguilla anguilla</name>
    <name type="common">European freshwater eel</name>
    <name type="synonym">Muraena anguilla</name>
    <dbReference type="NCBI Taxonomy" id="7936"/>
    <lineage>
        <taxon>Eukaryota</taxon>
        <taxon>Metazoa</taxon>
        <taxon>Chordata</taxon>
        <taxon>Craniata</taxon>
        <taxon>Vertebrata</taxon>
        <taxon>Euteleostomi</taxon>
        <taxon>Actinopterygii</taxon>
        <taxon>Neopterygii</taxon>
        <taxon>Teleostei</taxon>
        <taxon>Anguilliformes</taxon>
        <taxon>Anguillidae</taxon>
        <taxon>Anguilla</taxon>
    </lineage>
</organism>
<dbReference type="EMBL" id="GBXM01046161">
    <property type="protein sequence ID" value="JAH62416.1"/>
    <property type="molecule type" value="Transcribed_RNA"/>
</dbReference>
<sequence>MILFIATVAGSESVSLISYKVSLLTLGSGRLIVLNNLRVKGQQYRR</sequence>
<protein>
    <submittedName>
        <fullName evidence="1">Uncharacterized protein</fullName>
    </submittedName>
</protein>
<reference evidence="1" key="2">
    <citation type="journal article" date="2015" name="Fish Shellfish Immunol.">
        <title>Early steps in the European eel (Anguilla anguilla)-Vibrio vulnificus interaction in the gills: Role of the RtxA13 toxin.</title>
        <authorList>
            <person name="Callol A."/>
            <person name="Pajuelo D."/>
            <person name="Ebbesson L."/>
            <person name="Teles M."/>
            <person name="MacKenzie S."/>
            <person name="Amaro C."/>
        </authorList>
    </citation>
    <scope>NUCLEOTIDE SEQUENCE</scope>
</reference>
<name>A0A0E9U9A2_ANGAN</name>